<protein>
    <submittedName>
        <fullName evidence="2">Nicotinamidase-related amidase</fullName>
    </submittedName>
</protein>
<comment type="caution">
    <text evidence="2">The sequence shown here is derived from an EMBL/GenBank/DDBJ whole genome shotgun (WGS) entry which is preliminary data.</text>
</comment>
<dbReference type="Gene3D" id="3.40.50.850">
    <property type="entry name" value="Isochorismatase-like"/>
    <property type="match status" value="1"/>
</dbReference>
<name>A0A2P8CX65_9BACT</name>
<evidence type="ECO:0000313" key="2">
    <source>
        <dbReference type="EMBL" id="PSK89516.1"/>
    </source>
</evidence>
<dbReference type="CDD" id="cd01012">
    <property type="entry name" value="YcaC_related"/>
    <property type="match status" value="1"/>
</dbReference>
<organism evidence="2 3">
    <name type="scientific">Taibaiella chishuiensis</name>
    <dbReference type="NCBI Taxonomy" id="1434707"/>
    <lineage>
        <taxon>Bacteria</taxon>
        <taxon>Pseudomonadati</taxon>
        <taxon>Bacteroidota</taxon>
        <taxon>Chitinophagia</taxon>
        <taxon>Chitinophagales</taxon>
        <taxon>Chitinophagaceae</taxon>
        <taxon>Taibaiella</taxon>
    </lineage>
</organism>
<dbReference type="PANTHER" id="PTHR43559:SF1">
    <property type="entry name" value="HYDROLASE"/>
    <property type="match status" value="1"/>
</dbReference>
<reference evidence="2 3" key="1">
    <citation type="submission" date="2018-03" db="EMBL/GenBank/DDBJ databases">
        <title>Genomic Encyclopedia of Type Strains, Phase III (KMG-III): the genomes of soil and plant-associated and newly described type strains.</title>
        <authorList>
            <person name="Whitman W."/>
        </authorList>
    </citation>
    <scope>NUCLEOTIDE SEQUENCE [LARGE SCALE GENOMIC DNA]</scope>
    <source>
        <strain evidence="2 3">CGMCC 1.12700</strain>
    </source>
</reference>
<dbReference type="InterPro" id="IPR053152">
    <property type="entry name" value="Hydrolase_YcaC-like"/>
</dbReference>
<dbReference type="Pfam" id="PF00857">
    <property type="entry name" value="Isochorismatase"/>
    <property type="match status" value="1"/>
</dbReference>
<keyword evidence="3" id="KW-1185">Reference proteome</keyword>
<sequence>MKPADKLLAPDNHTLVLIDYEGQMAFATHSHAMQELRQNVGLVCGGSKVFAIPTINTTVGEDHFAGPVFPEILEHYPKAEYPYIDRTSMNTWEDEAAYQAIIKPGKKKIVMAGLWTSVCIVYPALSALEEGYEVYVIADACGDVSTEAHERAMDRMVQAGVQPITAVQYVLELQRDWNRPTAGAVSKLMKRYAGTYGIGMQYAERMLKH</sequence>
<dbReference type="PANTHER" id="PTHR43559">
    <property type="entry name" value="HYDROLASE YCAC-RELATED"/>
    <property type="match status" value="1"/>
</dbReference>
<evidence type="ECO:0000313" key="3">
    <source>
        <dbReference type="Proteomes" id="UP000240572"/>
    </source>
</evidence>
<dbReference type="InterPro" id="IPR036380">
    <property type="entry name" value="Isochorismatase-like_sf"/>
</dbReference>
<feature type="domain" description="Isochorismatase-like" evidence="1">
    <location>
        <begin position="15"/>
        <end position="166"/>
    </location>
</feature>
<accession>A0A2P8CX65</accession>
<gene>
    <name evidence="2" type="ORF">B0I18_11171</name>
</gene>
<dbReference type="Proteomes" id="UP000240572">
    <property type="component" value="Unassembled WGS sequence"/>
</dbReference>
<dbReference type="AlphaFoldDB" id="A0A2P8CX65"/>
<proteinExistence type="predicted"/>
<evidence type="ECO:0000259" key="1">
    <source>
        <dbReference type="Pfam" id="PF00857"/>
    </source>
</evidence>
<dbReference type="EMBL" id="PYGD01000011">
    <property type="protein sequence ID" value="PSK89516.1"/>
    <property type="molecule type" value="Genomic_DNA"/>
</dbReference>
<dbReference type="SUPFAM" id="SSF52499">
    <property type="entry name" value="Isochorismatase-like hydrolases"/>
    <property type="match status" value="1"/>
</dbReference>
<dbReference type="RefSeq" id="WP_106524762.1">
    <property type="nucleotide sequence ID" value="NZ_PYGD01000011.1"/>
</dbReference>
<dbReference type="InterPro" id="IPR000868">
    <property type="entry name" value="Isochorismatase-like_dom"/>
</dbReference>
<dbReference type="OrthoDB" id="9789777at2"/>